<dbReference type="InterPro" id="IPR003106">
    <property type="entry name" value="Leu_zip_homeo"/>
</dbReference>
<evidence type="ECO:0000256" key="9">
    <source>
        <dbReference type="RuleBase" id="RU000682"/>
    </source>
</evidence>
<dbReference type="PROSITE" id="PS51257">
    <property type="entry name" value="PROKAR_LIPOPROTEIN"/>
    <property type="match status" value="1"/>
</dbReference>
<dbReference type="Proteomes" id="UP000283530">
    <property type="component" value="Unassembled WGS sequence"/>
</dbReference>
<dbReference type="Pfam" id="PF00046">
    <property type="entry name" value="Homeodomain"/>
    <property type="match status" value="1"/>
</dbReference>
<dbReference type="InterPro" id="IPR001356">
    <property type="entry name" value="HD"/>
</dbReference>
<evidence type="ECO:0000313" key="15">
    <source>
        <dbReference type="Proteomes" id="UP000283530"/>
    </source>
</evidence>
<feature type="region of interest" description="Disordered" evidence="12">
    <location>
        <begin position="233"/>
        <end position="278"/>
    </location>
</feature>
<dbReference type="SMART" id="SM00389">
    <property type="entry name" value="HOX"/>
    <property type="match status" value="1"/>
</dbReference>
<dbReference type="InterPro" id="IPR045224">
    <property type="entry name" value="HDZip_class_I_plant"/>
</dbReference>
<feature type="coiled-coil region" evidence="11">
    <location>
        <begin position="138"/>
        <end position="179"/>
    </location>
</feature>
<dbReference type="CDD" id="cd00086">
    <property type="entry name" value="homeodomain"/>
    <property type="match status" value="1"/>
</dbReference>
<keyword evidence="11" id="KW-0175">Coiled coil</keyword>
<dbReference type="GO" id="GO:0000976">
    <property type="term" value="F:transcription cis-regulatory region binding"/>
    <property type="evidence" value="ECO:0007669"/>
    <property type="project" value="UniProtKB-ARBA"/>
</dbReference>
<dbReference type="InterPro" id="IPR000047">
    <property type="entry name" value="HTH_motif"/>
</dbReference>
<keyword evidence="6 8" id="KW-0539">Nucleus</keyword>
<dbReference type="PANTHER" id="PTHR24326:SF606">
    <property type="entry name" value="HOMEOBOX-LEUCINE ZIPPER PROTEIN ATHB-54"/>
    <property type="match status" value="1"/>
</dbReference>
<sequence>MARRRVCGASNMTVMLQNGGIACSADALGSLLSSSSTPRYRGVRSMVNFEGVNGNTPDRSFYRAFDHEETGDEDLDECFQRPEKKRRLTAAQVKFLERNFEVENKLEPERKIQLARDLGLQPRQVAIWFQNRRARWKTKQLEKDFDTLEASYNNLKNDYEILLKEKEKLREEVLLLTNKLIHRDKGQETSATSELNEPNLPLQKPVNDAAQVKEHDLPTMVPKQEDLSSANSAIFDSDSPHYTDGGHSSLVEPANSSNIFEPDHSDLSHADEDEEDHLSRSLLHPTYHFPKLEDDVYPDPPVNSCFYSFPVEDQVCCYWPY</sequence>
<evidence type="ECO:0000256" key="7">
    <source>
        <dbReference type="ARBA" id="ARBA00025748"/>
    </source>
</evidence>
<protein>
    <recommendedName>
        <fullName evidence="10">Homeobox-leucine zipper protein</fullName>
    </recommendedName>
    <alternativeName>
        <fullName evidence="10">HD-ZIP protein</fullName>
    </alternativeName>
    <alternativeName>
        <fullName evidence="10">Homeodomain transcription factor</fullName>
    </alternativeName>
</protein>
<feature type="DNA-binding region" description="Homeobox" evidence="8">
    <location>
        <begin position="81"/>
        <end position="140"/>
    </location>
</feature>
<organism evidence="14 15">
    <name type="scientific">Cinnamomum micranthum f. kanehirae</name>
    <dbReference type="NCBI Taxonomy" id="337451"/>
    <lineage>
        <taxon>Eukaryota</taxon>
        <taxon>Viridiplantae</taxon>
        <taxon>Streptophyta</taxon>
        <taxon>Embryophyta</taxon>
        <taxon>Tracheophyta</taxon>
        <taxon>Spermatophyta</taxon>
        <taxon>Magnoliopsida</taxon>
        <taxon>Magnoliidae</taxon>
        <taxon>Laurales</taxon>
        <taxon>Lauraceae</taxon>
        <taxon>Cinnamomum</taxon>
    </lineage>
</organism>
<evidence type="ECO:0000313" key="14">
    <source>
        <dbReference type="EMBL" id="RWR87997.1"/>
    </source>
</evidence>
<dbReference type="PROSITE" id="PS00027">
    <property type="entry name" value="HOMEOBOX_1"/>
    <property type="match status" value="1"/>
</dbReference>
<reference evidence="14 15" key="1">
    <citation type="journal article" date="2019" name="Nat. Plants">
        <title>Stout camphor tree genome fills gaps in understanding of flowering plant genome evolution.</title>
        <authorList>
            <person name="Chaw S.M."/>
            <person name="Liu Y.C."/>
            <person name="Wu Y.W."/>
            <person name="Wang H.Y."/>
            <person name="Lin C.I."/>
            <person name="Wu C.S."/>
            <person name="Ke H.M."/>
            <person name="Chang L.Y."/>
            <person name="Hsu C.Y."/>
            <person name="Yang H.T."/>
            <person name="Sudianto E."/>
            <person name="Hsu M.H."/>
            <person name="Wu K.P."/>
            <person name="Wang L.N."/>
            <person name="Leebens-Mack J.H."/>
            <person name="Tsai I.J."/>
        </authorList>
    </citation>
    <scope>NUCLEOTIDE SEQUENCE [LARGE SCALE GENOMIC DNA]</scope>
    <source>
        <strain evidence="15">cv. Chaw 1501</strain>
        <tissue evidence="14">Young leaves</tissue>
    </source>
</reference>
<dbReference type="GO" id="GO:0000981">
    <property type="term" value="F:DNA-binding transcription factor activity, RNA polymerase II-specific"/>
    <property type="evidence" value="ECO:0007669"/>
    <property type="project" value="UniProtKB-UniRule"/>
</dbReference>
<comment type="subcellular location">
    <subcellularLocation>
        <location evidence="1 8 9">Nucleus</location>
    </subcellularLocation>
</comment>
<accession>A0A3S3QQA8</accession>
<dbReference type="SUPFAM" id="SSF46689">
    <property type="entry name" value="Homeodomain-like"/>
    <property type="match status" value="1"/>
</dbReference>
<dbReference type="Pfam" id="PF02183">
    <property type="entry name" value="HALZ"/>
    <property type="match status" value="1"/>
</dbReference>
<dbReference type="PANTHER" id="PTHR24326">
    <property type="entry name" value="HOMEOBOX-LEUCINE ZIPPER PROTEIN"/>
    <property type="match status" value="1"/>
</dbReference>
<keyword evidence="15" id="KW-1185">Reference proteome</keyword>
<dbReference type="InterPro" id="IPR009057">
    <property type="entry name" value="Homeodomain-like_sf"/>
</dbReference>
<dbReference type="Gene3D" id="1.10.10.60">
    <property type="entry name" value="Homeodomain-like"/>
    <property type="match status" value="1"/>
</dbReference>
<evidence type="ECO:0000256" key="11">
    <source>
        <dbReference type="SAM" id="Coils"/>
    </source>
</evidence>
<dbReference type="AlphaFoldDB" id="A0A3S3QQA8"/>
<evidence type="ECO:0000256" key="1">
    <source>
        <dbReference type="ARBA" id="ARBA00004123"/>
    </source>
</evidence>
<evidence type="ECO:0000259" key="13">
    <source>
        <dbReference type="PROSITE" id="PS50071"/>
    </source>
</evidence>
<evidence type="ECO:0000256" key="5">
    <source>
        <dbReference type="ARBA" id="ARBA00023163"/>
    </source>
</evidence>
<evidence type="ECO:0000256" key="6">
    <source>
        <dbReference type="ARBA" id="ARBA00023242"/>
    </source>
</evidence>
<dbReference type="FunFam" id="1.10.10.60:FF:000144">
    <property type="entry name" value="homeobox-leucine zipper protein ATHB-6-like"/>
    <property type="match status" value="1"/>
</dbReference>
<feature type="compositionally biased region" description="Basic and acidic residues" evidence="12">
    <location>
        <begin position="261"/>
        <end position="270"/>
    </location>
</feature>
<evidence type="ECO:0000256" key="10">
    <source>
        <dbReference type="RuleBase" id="RU369038"/>
    </source>
</evidence>
<dbReference type="EMBL" id="QPKB01000006">
    <property type="protein sequence ID" value="RWR87997.1"/>
    <property type="molecule type" value="Genomic_DNA"/>
</dbReference>
<comment type="caution">
    <text evidence="14">The sequence shown here is derived from an EMBL/GenBank/DDBJ whole genome shotgun (WGS) entry which is preliminary data.</text>
</comment>
<evidence type="ECO:0000256" key="2">
    <source>
        <dbReference type="ARBA" id="ARBA00023015"/>
    </source>
</evidence>
<gene>
    <name evidence="14" type="ORF">CKAN_01697200</name>
</gene>
<comment type="function">
    <text evidence="10">Transcription factor.</text>
</comment>
<keyword evidence="3 8" id="KW-0238">DNA-binding</keyword>
<dbReference type="PRINTS" id="PR00031">
    <property type="entry name" value="HTHREPRESSR"/>
</dbReference>
<dbReference type="GO" id="GO:0005634">
    <property type="term" value="C:nucleus"/>
    <property type="evidence" value="ECO:0007669"/>
    <property type="project" value="UniProtKB-SubCell"/>
</dbReference>
<evidence type="ECO:0000256" key="4">
    <source>
        <dbReference type="ARBA" id="ARBA00023155"/>
    </source>
</evidence>
<keyword evidence="2 10" id="KW-0805">Transcription regulation</keyword>
<evidence type="ECO:0000256" key="8">
    <source>
        <dbReference type="PROSITE-ProRule" id="PRU00108"/>
    </source>
</evidence>
<feature type="domain" description="Homeobox" evidence="13">
    <location>
        <begin position="79"/>
        <end position="139"/>
    </location>
</feature>
<comment type="similarity">
    <text evidence="7 10">Belongs to the HD-ZIP homeobox family. Class I subfamily.</text>
</comment>
<keyword evidence="5 10" id="KW-0804">Transcription</keyword>
<dbReference type="PROSITE" id="PS50071">
    <property type="entry name" value="HOMEOBOX_2"/>
    <property type="match status" value="1"/>
</dbReference>
<dbReference type="GO" id="GO:0045893">
    <property type="term" value="P:positive regulation of DNA-templated transcription"/>
    <property type="evidence" value="ECO:0007669"/>
    <property type="project" value="TreeGrafter"/>
</dbReference>
<dbReference type="OrthoDB" id="6159439at2759"/>
<proteinExistence type="inferred from homology"/>
<name>A0A3S3QQA8_9MAGN</name>
<feature type="region of interest" description="Disordered" evidence="12">
    <location>
        <begin position="185"/>
        <end position="204"/>
    </location>
</feature>
<evidence type="ECO:0000256" key="3">
    <source>
        <dbReference type="ARBA" id="ARBA00023125"/>
    </source>
</evidence>
<keyword evidence="4 8" id="KW-0371">Homeobox</keyword>
<dbReference type="InterPro" id="IPR017970">
    <property type="entry name" value="Homeobox_CS"/>
</dbReference>
<evidence type="ECO:0000256" key="12">
    <source>
        <dbReference type="SAM" id="MobiDB-lite"/>
    </source>
</evidence>